<organism evidence="1">
    <name type="scientific">Podoviridae sp. cttxo15</name>
    <dbReference type="NCBI Taxonomy" id="2826584"/>
    <lineage>
        <taxon>Viruses</taxon>
        <taxon>Duplodnaviria</taxon>
        <taxon>Heunggongvirae</taxon>
        <taxon>Uroviricota</taxon>
        <taxon>Caudoviricetes</taxon>
    </lineage>
</organism>
<protein>
    <submittedName>
        <fullName evidence="1">Uncharacterized protein</fullName>
    </submittedName>
</protein>
<evidence type="ECO:0000313" key="1">
    <source>
        <dbReference type="EMBL" id="DAD88458.1"/>
    </source>
</evidence>
<proteinExistence type="predicted"/>
<reference evidence="1" key="1">
    <citation type="journal article" date="2021" name="Proc. Natl. Acad. Sci. U.S.A.">
        <title>A Catalog of Tens of Thousands of Viruses from Human Metagenomes Reveals Hidden Associations with Chronic Diseases.</title>
        <authorList>
            <person name="Tisza M.J."/>
            <person name="Buck C.B."/>
        </authorList>
    </citation>
    <scope>NUCLEOTIDE SEQUENCE</scope>
    <source>
        <strain evidence="1">Cttxo15</strain>
    </source>
</reference>
<dbReference type="EMBL" id="BK015041">
    <property type="protein sequence ID" value="DAD88458.1"/>
    <property type="molecule type" value="Genomic_DNA"/>
</dbReference>
<sequence length="29" mass="3286">MSILLMGPHSFLRQINSILEQVGHLLPKL</sequence>
<name>A0A8S5N2G1_9CAUD</name>
<accession>A0A8S5N2G1</accession>